<gene>
    <name evidence="2" type="ORF">GCM10008967_38120</name>
</gene>
<reference evidence="2 3" key="1">
    <citation type="journal article" date="2019" name="Int. J. Syst. Evol. Microbiol.">
        <title>The Global Catalogue of Microorganisms (GCM) 10K type strain sequencing project: providing services to taxonomists for standard genome sequencing and annotation.</title>
        <authorList>
            <consortium name="The Broad Institute Genomics Platform"/>
            <consortium name="The Broad Institute Genome Sequencing Center for Infectious Disease"/>
            <person name="Wu L."/>
            <person name="Ma J."/>
        </authorList>
    </citation>
    <scope>NUCLEOTIDE SEQUENCE [LARGE SCALE GENOMIC DNA]</scope>
    <source>
        <strain evidence="2 3">JCM 9731</strain>
    </source>
</reference>
<feature type="signal peptide" evidence="1">
    <location>
        <begin position="1"/>
        <end position="22"/>
    </location>
</feature>
<comment type="caution">
    <text evidence="2">The sequence shown here is derived from an EMBL/GenBank/DDBJ whole genome shotgun (WGS) entry which is preliminary data.</text>
</comment>
<dbReference type="EMBL" id="BAAADJ010000062">
    <property type="protein sequence ID" value="GAA0344061.1"/>
    <property type="molecule type" value="Genomic_DNA"/>
</dbReference>
<name>A0ABN0WQW8_9BACI</name>
<sequence>MKILVRVQVIICLMLFCSFMQVADTDGTIHAEQQQVPPYAKWGQIAMQKTKEKYPNAKIVDYLHIGRAKGNQTSIEKFKLWLKEGQKEFGVFVDIRFNNETEQLVDIRFRETDR</sequence>
<dbReference type="InterPro" id="IPR024987">
    <property type="entry name" value="DUF3889"/>
</dbReference>
<keyword evidence="1" id="KW-0732">Signal</keyword>
<dbReference type="Pfam" id="PF13028">
    <property type="entry name" value="DUF3889"/>
    <property type="match status" value="1"/>
</dbReference>
<protein>
    <submittedName>
        <fullName evidence="2">DUF3889 domain-containing protein</fullName>
    </submittedName>
</protein>
<accession>A0ABN0WQW8</accession>
<dbReference type="Proteomes" id="UP001500782">
    <property type="component" value="Unassembled WGS sequence"/>
</dbReference>
<evidence type="ECO:0000313" key="2">
    <source>
        <dbReference type="EMBL" id="GAA0344061.1"/>
    </source>
</evidence>
<feature type="chain" id="PRO_5046059853" evidence="1">
    <location>
        <begin position="23"/>
        <end position="114"/>
    </location>
</feature>
<dbReference type="Gene3D" id="3.10.450.390">
    <property type="entry name" value="Protein of unknown function DUF3889"/>
    <property type="match status" value="1"/>
</dbReference>
<keyword evidence="3" id="KW-1185">Reference proteome</keyword>
<organism evidence="2 3">
    <name type="scientific">Bacillus carboniphilus</name>
    <dbReference type="NCBI Taxonomy" id="86663"/>
    <lineage>
        <taxon>Bacteria</taxon>
        <taxon>Bacillati</taxon>
        <taxon>Bacillota</taxon>
        <taxon>Bacilli</taxon>
        <taxon>Bacillales</taxon>
        <taxon>Bacillaceae</taxon>
        <taxon>Bacillus</taxon>
    </lineage>
</organism>
<evidence type="ECO:0000313" key="3">
    <source>
        <dbReference type="Proteomes" id="UP001500782"/>
    </source>
</evidence>
<proteinExistence type="predicted"/>
<evidence type="ECO:0000256" key="1">
    <source>
        <dbReference type="SAM" id="SignalP"/>
    </source>
</evidence>